<accession>A0A7S4EN58</accession>
<dbReference type="GO" id="GO:0005794">
    <property type="term" value="C:Golgi apparatus"/>
    <property type="evidence" value="ECO:0007669"/>
    <property type="project" value="TreeGrafter"/>
</dbReference>
<dbReference type="PIRSF" id="PIRSF015840">
    <property type="entry name" value="DUF284_TM_euk"/>
    <property type="match status" value="1"/>
</dbReference>
<keyword evidence="4 8" id="KW-1133">Transmembrane helix</keyword>
<dbReference type="InterPro" id="IPR005045">
    <property type="entry name" value="CDC50/LEM3_fam"/>
</dbReference>
<evidence type="ECO:0000313" key="9">
    <source>
        <dbReference type="EMBL" id="CAE0723960.1"/>
    </source>
</evidence>
<dbReference type="GO" id="GO:0005783">
    <property type="term" value="C:endoplasmic reticulum"/>
    <property type="evidence" value="ECO:0007669"/>
    <property type="project" value="TreeGrafter"/>
</dbReference>
<feature type="transmembrane region" description="Helical" evidence="8">
    <location>
        <begin position="61"/>
        <end position="80"/>
    </location>
</feature>
<reference evidence="9" key="1">
    <citation type="submission" date="2021-01" db="EMBL/GenBank/DDBJ databases">
        <authorList>
            <person name="Corre E."/>
            <person name="Pelletier E."/>
            <person name="Niang G."/>
            <person name="Scheremetjew M."/>
            <person name="Finn R."/>
            <person name="Kale V."/>
            <person name="Holt S."/>
            <person name="Cochrane G."/>
            <person name="Meng A."/>
            <person name="Brown T."/>
            <person name="Cohen L."/>
        </authorList>
    </citation>
    <scope>NUCLEOTIDE SEQUENCE</scope>
    <source>
        <strain evidence="9">10249 10 AB</strain>
    </source>
</reference>
<protein>
    <submittedName>
        <fullName evidence="9">Uncharacterized protein</fullName>
    </submittedName>
</protein>
<dbReference type="GO" id="GO:0005886">
    <property type="term" value="C:plasma membrane"/>
    <property type="evidence" value="ECO:0007669"/>
    <property type="project" value="TreeGrafter"/>
</dbReference>
<dbReference type="PANTHER" id="PTHR10926:SF0">
    <property type="entry name" value="CDC50, ISOFORM A"/>
    <property type="match status" value="1"/>
</dbReference>
<dbReference type="AlphaFoldDB" id="A0A7S4EN58"/>
<proteinExistence type="inferred from homology"/>
<evidence type="ECO:0000256" key="5">
    <source>
        <dbReference type="ARBA" id="ARBA00023136"/>
    </source>
</evidence>
<feature type="compositionally biased region" description="Polar residues" evidence="7">
    <location>
        <begin position="1"/>
        <end position="10"/>
    </location>
</feature>
<evidence type="ECO:0000256" key="2">
    <source>
        <dbReference type="ARBA" id="ARBA00009457"/>
    </source>
</evidence>
<feature type="transmembrane region" description="Helical" evidence="8">
    <location>
        <begin position="368"/>
        <end position="390"/>
    </location>
</feature>
<sequence length="406" mass="46046">MPKNNSNIDSNLPGPPSLSGTGNDEEEDDLLPFSEQINRPDDTPIQQQRINAWHPILDPNWVIISYLILAAIMIPFGYYAEGESEKIIELRQVYDAGEDETAACPSIGLNYNANENCTLTFEVTKDMQPPVLVYYELTNFHQNYRKYTTSRDDYQLTGQTSKQTSFDEANCEPINVLGGITINPCGLIANTFFNDKFTLLNTAGAVDELGNDLVMREDGIAWTSDLKHRFKMPGGYKQTLCEADKCDPSCCEDAGYSCTEPAISPKDGLCYAYHYPDQDTTQYLYQTYPSIISPLEHVTNEHFAVWMRVAAAPNFRKLYGYFDEMIPAGTKLEFEVNMNYVVQSFRGTKALTLTTNSMWGTKDPNMGYTMYGIGYCFLGCGVFFALKHWIKPRKIADRKYLHYKEE</sequence>
<evidence type="ECO:0000256" key="7">
    <source>
        <dbReference type="SAM" id="MobiDB-lite"/>
    </source>
</evidence>
<organism evidence="9">
    <name type="scientific">Pseudo-nitzschia australis</name>
    <dbReference type="NCBI Taxonomy" id="44445"/>
    <lineage>
        <taxon>Eukaryota</taxon>
        <taxon>Sar</taxon>
        <taxon>Stramenopiles</taxon>
        <taxon>Ochrophyta</taxon>
        <taxon>Bacillariophyta</taxon>
        <taxon>Bacillariophyceae</taxon>
        <taxon>Bacillariophycidae</taxon>
        <taxon>Bacillariales</taxon>
        <taxon>Bacillariaceae</taxon>
        <taxon>Pseudo-nitzschia</taxon>
    </lineage>
</organism>
<dbReference type="PANTHER" id="PTHR10926">
    <property type="entry name" value="CELL CYCLE CONTROL PROTEIN 50"/>
    <property type="match status" value="1"/>
</dbReference>
<evidence type="ECO:0000256" key="6">
    <source>
        <dbReference type="PIRNR" id="PIRNR015840"/>
    </source>
</evidence>
<keyword evidence="5 6" id="KW-0472">Membrane</keyword>
<comment type="subcellular location">
    <subcellularLocation>
        <location evidence="1">Membrane</location>
        <topology evidence="1">Multi-pass membrane protein</topology>
    </subcellularLocation>
</comment>
<dbReference type="Pfam" id="PF03381">
    <property type="entry name" value="CDC50"/>
    <property type="match status" value="1"/>
</dbReference>
<feature type="region of interest" description="Disordered" evidence="7">
    <location>
        <begin position="1"/>
        <end position="28"/>
    </location>
</feature>
<dbReference type="EMBL" id="HBIX01024149">
    <property type="protein sequence ID" value="CAE0723960.1"/>
    <property type="molecule type" value="Transcribed_RNA"/>
</dbReference>
<evidence type="ECO:0000256" key="1">
    <source>
        <dbReference type="ARBA" id="ARBA00004141"/>
    </source>
</evidence>
<evidence type="ECO:0000256" key="3">
    <source>
        <dbReference type="ARBA" id="ARBA00022692"/>
    </source>
</evidence>
<comment type="similarity">
    <text evidence="2 6">Belongs to the CDC50/LEM3 family.</text>
</comment>
<evidence type="ECO:0000256" key="4">
    <source>
        <dbReference type="ARBA" id="ARBA00022989"/>
    </source>
</evidence>
<name>A0A7S4EN58_9STRA</name>
<gene>
    <name evidence="9" type="ORF">PAUS00366_LOCUS16716</name>
</gene>
<keyword evidence="3 8" id="KW-0812">Transmembrane</keyword>
<evidence type="ECO:0000256" key="8">
    <source>
        <dbReference type="SAM" id="Phobius"/>
    </source>
</evidence>